<keyword evidence="3" id="KW-1185">Reference proteome</keyword>
<dbReference type="EMBL" id="REGN01000388">
    <property type="protein sequence ID" value="RNA42277.1"/>
    <property type="molecule type" value="Genomic_DNA"/>
</dbReference>
<organism evidence="2 3">
    <name type="scientific">Brachionus plicatilis</name>
    <name type="common">Marine rotifer</name>
    <name type="synonym">Brachionus muelleri</name>
    <dbReference type="NCBI Taxonomy" id="10195"/>
    <lineage>
        <taxon>Eukaryota</taxon>
        <taxon>Metazoa</taxon>
        <taxon>Spiralia</taxon>
        <taxon>Gnathifera</taxon>
        <taxon>Rotifera</taxon>
        <taxon>Eurotatoria</taxon>
        <taxon>Monogononta</taxon>
        <taxon>Pseudotrocha</taxon>
        <taxon>Ploima</taxon>
        <taxon>Brachionidae</taxon>
        <taxon>Brachionus</taxon>
    </lineage>
</organism>
<sequence length="108" mass="12220">MIEDISEEKYKNGTIKNGVKRVKISFPKDANPIIQIYVNESDETEPSTNIESYTAAPKTPELSENWNMEQKSGHSSASRDSSLNTPVLKNFIHQKPSDDHSEVTRQNK</sequence>
<accession>A0A3M7T2W1</accession>
<evidence type="ECO:0000313" key="2">
    <source>
        <dbReference type="EMBL" id="RNA42277.1"/>
    </source>
</evidence>
<proteinExistence type="predicted"/>
<feature type="compositionally biased region" description="Basic and acidic residues" evidence="1">
    <location>
        <begin position="95"/>
        <end position="108"/>
    </location>
</feature>
<dbReference type="Proteomes" id="UP000276133">
    <property type="component" value="Unassembled WGS sequence"/>
</dbReference>
<evidence type="ECO:0000313" key="3">
    <source>
        <dbReference type="Proteomes" id="UP000276133"/>
    </source>
</evidence>
<comment type="caution">
    <text evidence="2">The sequence shown here is derived from an EMBL/GenBank/DDBJ whole genome shotgun (WGS) entry which is preliminary data.</text>
</comment>
<gene>
    <name evidence="2" type="ORF">BpHYR1_021224</name>
</gene>
<name>A0A3M7T2W1_BRAPC</name>
<evidence type="ECO:0000256" key="1">
    <source>
        <dbReference type="SAM" id="MobiDB-lite"/>
    </source>
</evidence>
<reference evidence="2 3" key="1">
    <citation type="journal article" date="2018" name="Sci. Rep.">
        <title>Genomic signatures of local adaptation to the degree of environmental predictability in rotifers.</title>
        <authorList>
            <person name="Franch-Gras L."/>
            <person name="Hahn C."/>
            <person name="Garcia-Roger E.M."/>
            <person name="Carmona M.J."/>
            <person name="Serra M."/>
            <person name="Gomez A."/>
        </authorList>
    </citation>
    <scope>NUCLEOTIDE SEQUENCE [LARGE SCALE GENOMIC DNA]</scope>
    <source>
        <strain evidence="2">HYR1</strain>
    </source>
</reference>
<feature type="compositionally biased region" description="Polar residues" evidence="1">
    <location>
        <begin position="62"/>
        <end position="87"/>
    </location>
</feature>
<dbReference type="AlphaFoldDB" id="A0A3M7T2W1"/>
<protein>
    <submittedName>
        <fullName evidence="2">Uncharacterized protein</fullName>
    </submittedName>
</protein>
<feature type="region of interest" description="Disordered" evidence="1">
    <location>
        <begin position="37"/>
        <end position="108"/>
    </location>
</feature>